<accession>A0A0F9WVZ5</accession>
<evidence type="ECO:0000256" key="1">
    <source>
        <dbReference type="SAM" id="MobiDB-lite"/>
    </source>
</evidence>
<dbReference type="AlphaFoldDB" id="A0A0F9WVZ5"/>
<dbReference type="PANTHER" id="PTHR30189">
    <property type="entry name" value="LPS-ASSEMBLY PROTEIN"/>
    <property type="match status" value="1"/>
</dbReference>
<dbReference type="GO" id="GO:0009279">
    <property type="term" value="C:cell outer membrane"/>
    <property type="evidence" value="ECO:0007669"/>
    <property type="project" value="TreeGrafter"/>
</dbReference>
<feature type="region of interest" description="Disordered" evidence="1">
    <location>
        <begin position="153"/>
        <end position="215"/>
    </location>
</feature>
<dbReference type="PANTHER" id="PTHR30189:SF1">
    <property type="entry name" value="LPS-ASSEMBLY PROTEIN LPTD"/>
    <property type="match status" value="1"/>
</dbReference>
<evidence type="ECO:0000259" key="2">
    <source>
        <dbReference type="Pfam" id="PF04453"/>
    </source>
</evidence>
<dbReference type="Pfam" id="PF04453">
    <property type="entry name" value="LptD"/>
    <property type="match status" value="1"/>
</dbReference>
<dbReference type="GO" id="GO:0061024">
    <property type="term" value="P:membrane organization"/>
    <property type="evidence" value="ECO:0007669"/>
    <property type="project" value="InterPro"/>
</dbReference>
<comment type="caution">
    <text evidence="3">The sequence shown here is derived from an EMBL/GenBank/DDBJ whole genome shotgun (WGS) entry which is preliminary data.</text>
</comment>
<dbReference type="InterPro" id="IPR007543">
    <property type="entry name" value="LptD_C"/>
</dbReference>
<protein>
    <recommendedName>
        <fullName evidence="2">LptD C-terminal domain-containing protein</fullName>
    </recommendedName>
</protein>
<proteinExistence type="predicted"/>
<dbReference type="InterPro" id="IPR050218">
    <property type="entry name" value="LptD"/>
</dbReference>
<organism evidence="3">
    <name type="scientific">marine sediment metagenome</name>
    <dbReference type="NCBI Taxonomy" id="412755"/>
    <lineage>
        <taxon>unclassified sequences</taxon>
        <taxon>metagenomes</taxon>
        <taxon>ecological metagenomes</taxon>
    </lineage>
</organism>
<name>A0A0F9WVZ5_9ZZZZ</name>
<dbReference type="GO" id="GO:1990351">
    <property type="term" value="C:transporter complex"/>
    <property type="evidence" value="ECO:0007669"/>
    <property type="project" value="TreeGrafter"/>
</dbReference>
<feature type="domain" description="LptD C-terminal" evidence="2">
    <location>
        <begin position="573"/>
        <end position="750"/>
    </location>
</feature>
<gene>
    <name evidence="3" type="ORF">LCGC14_0302520</name>
</gene>
<reference evidence="3" key="1">
    <citation type="journal article" date="2015" name="Nature">
        <title>Complex archaea that bridge the gap between prokaryotes and eukaryotes.</title>
        <authorList>
            <person name="Spang A."/>
            <person name="Saw J.H."/>
            <person name="Jorgensen S.L."/>
            <person name="Zaremba-Niedzwiedzka K."/>
            <person name="Martijn J."/>
            <person name="Lind A.E."/>
            <person name="van Eijk R."/>
            <person name="Schleper C."/>
            <person name="Guy L."/>
            <person name="Ettema T.J."/>
        </authorList>
    </citation>
    <scope>NUCLEOTIDE SEQUENCE</scope>
</reference>
<feature type="compositionally biased region" description="Basic and acidic residues" evidence="1">
    <location>
        <begin position="188"/>
        <end position="200"/>
    </location>
</feature>
<evidence type="ECO:0000313" key="3">
    <source>
        <dbReference type="EMBL" id="KKN83138.1"/>
    </source>
</evidence>
<dbReference type="EMBL" id="LAZR01000190">
    <property type="protein sequence ID" value="KKN83138.1"/>
    <property type="molecule type" value="Genomic_DNA"/>
</dbReference>
<sequence length="1014" mass="113835">MTNNNAINAGWVRVFLALAAVGILSGPVAAQGEYVQADVEISGKKINAFSDGDEQVSVVLGDFKMTVGKRVVTGRDAVVWIATRQAGQSVLRDVRVYVEGDVILSEPDGASTGDRAMYIAFFVRGRVKAGGGQTEQTPLKDFPLYRRAMTVRREAEGLAEPSDTADTPAGADGRDDRSSTQHSAPELFRIDEPPVKRPDADQPDSSSDDGPMKLPFKVVHGSADKAAVPDRSPVITTEPAEPNVVATQPGQPEQTPVEPVTFFAKELVSHKIGDDGRRVTVFTGGVYLSQGDPDPDGESVLEMRSQDAVVFSQVLGEDASAGAIKDTYAPFSPQIGRNGQETIVGIYLYGDVVISRGERFMRGPEAYYDFISDRAIMIDPVFKSVQTQRNIPIYVRAVEGRMLSAREMWFRDAKVSTSEFASPTYHFAGRRVYMMDETAYDATGARISQRRAKTKAKDVTVFVRSVPVMYFPWLYGDAEQGHTALRSVRISTGGELGFVTATKWSLFRVLGLSKPEGFSGVLHLNYRRGPEIGLEMDYARRNYSGYSKLWGMVDRQEEDEFGRLNKNIPAQQQRGRVLIRHKQYLPRDWQMQFELSYMCDKNYLRQFFASEFYAGKEQETLLYAKKQRDNWALDVLLKARINRFLTQTESAPDVGFWILGEPLLGDRLTSFAEAHAGAKQFRIENDLKIDDSGWMGRFDARGEIDWPVHLGPINLVPYVAARGDYWTSSPKGGKSNRVHGEVGIRADTHLWRIYNNVDNRFWDLHKIKHIITPEVVAMLAANTATPAELYPLSPAIEEHIEGLSGVTFGVRQRLQTKRGKAGKRRTVNWMRLDVMAGFFDADPRFHPSADGRFFASRPEYSLGRDFINIDYAWNISDATTFLADMNYDIDRSEVGRAGVGLAVRRDPRVDYFLGLRTIKDMETAVITFAARYKINRKYTVSFSEQYDLEYDGGTNLSTTLTLTRKFPRWYVGLTASYDARYRDVTVMLQFWPEGIPEFIVETGEIYLPARSTEN</sequence>